<dbReference type="InterPro" id="IPR000719">
    <property type="entry name" value="Prot_kinase_dom"/>
</dbReference>
<proteinExistence type="predicted"/>
<dbReference type="GO" id="GO:0005886">
    <property type="term" value="C:plasma membrane"/>
    <property type="evidence" value="ECO:0007669"/>
    <property type="project" value="TreeGrafter"/>
</dbReference>
<keyword evidence="3" id="KW-0547">Nucleotide-binding</keyword>
<reference evidence="7 8" key="1">
    <citation type="submission" date="2018-11" db="EMBL/GenBank/DDBJ databases">
        <authorList>
            <consortium name="Pathogen Informatics"/>
        </authorList>
    </citation>
    <scope>NUCLEOTIDE SEQUENCE [LARGE SCALE GENOMIC DNA]</scope>
</reference>
<feature type="non-terminal residue" evidence="7">
    <location>
        <position position="1062"/>
    </location>
</feature>
<dbReference type="InterPro" id="IPR050122">
    <property type="entry name" value="RTK"/>
</dbReference>
<dbReference type="PROSITE" id="PS50011">
    <property type="entry name" value="PROTEIN_KINASE_DOM"/>
    <property type="match status" value="1"/>
</dbReference>
<comment type="catalytic activity">
    <reaction evidence="2">
        <text>L-tyrosyl-[protein] + ATP = O-phospho-L-tyrosyl-[protein] + ADP + H(+)</text>
        <dbReference type="Rhea" id="RHEA:10596"/>
        <dbReference type="Rhea" id="RHEA-COMP:10136"/>
        <dbReference type="Rhea" id="RHEA-COMP:20101"/>
        <dbReference type="ChEBI" id="CHEBI:15378"/>
        <dbReference type="ChEBI" id="CHEBI:30616"/>
        <dbReference type="ChEBI" id="CHEBI:46858"/>
        <dbReference type="ChEBI" id="CHEBI:61978"/>
        <dbReference type="ChEBI" id="CHEBI:456216"/>
        <dbReference type="EC" id="2.7.10.1"/>
    </reaction>
</comment>
<dbReference type="InterPro" id="IPR011009">
    <property type="entry name" value="Kinase-like_dom_sf"/>
</dbReference>
<dbReference type="PROSITE" id="PS00109">
    <property type="entry name" value="PROTEIN_KINASE_TYR"/>
    <property type="match status" value="1"/>
</dbReference>
<accession>A0A3P7NKL5</accession>
<dbReference type="SUPFAM" id="SSF56112">
    <property type="entry name" value="Protein kinase-like (PK-like)"/>
    <property type="match status" value="1"/>
</dbReference>
<dbReference type="InterPro" id="IPR017441">
    <property type="entry name" value="Protein_kinase_ATP_BS"/>
</dbReference>
<dbReference type="PANTHER" id="PTHR24416">
    <property type="entry name" value="TYROSINE-PROTEIN KINASE RECEPTOR"/>
    <property type="match status" value="1"/>
</dbReference>
<dbReference type="GO" id="GO:0004714">
    <property type="term" value="F:transmembrane receptor protein tyrosine kinase activity"/>
    <property type="evidence" value="ECO:0007669"/>
    <property type="project" value="UniProtKB-EC"/>
</dbReference>
<dbReference type="InterPro" id="IPR008266">
    <property type="entry name" value="Tyr_kinase_AS"/>
</dbReference>
<keyword evidence="5" id="KW-1133">Transmembrane helix</keyword>
<feature type="region of interest" description="Disordered" evidence="4">
    <location>
        <begin position="1025"/>
        <end position="1048"/>
    </location>
</feature>
<evidence type="ECO:0000256" key="5">
    <source>
        <dbReference type="SAM" id="Phobius"/>
    </source>
</evidence>
<protein>
    <recommendedName>
        <fullName evidence="6">Protein kinase domain-containing protein</fullName>
    </recommendedName>
</protein>
<evidence type="ECO:0000256" key="2">
    <source>
        <dbReference type="ARBA" id="ARBA00051243"/>
    </source>
</evidence>
<name>A0A3P7NKL5_DIBLA</name>
<dbReference type="GO" id="GO:0007169">
    <property type="term" value="P:cell surface receptor protein tyrosine kinase signaling pathway"/>
    <property type="evidence" value="ECO:0007669"/>
    <property type="project" value="TreeGrafter"/>
</dbReference>
<dbReference type="PROSITE" id="PS00107">
    <property type="entry name" value="PROTEIN_KINASE_ATP"/>
    <property type="match status" value="1"/>
</dbReference>
<gene>
    <name evidence="7" type="ORF">DILT_LOCUS15773</name>
</gene>
<evidence type="ECO:0000256" key="3">
    <source>
        <dbReference type="PROSITE-ProRule" id="PRU10141"/>
    </source>
</evidence>
<dbReference type="OrthoDB" id="535945at2759"/>
<keyword evidence="5" id="KW-0472">Membrane</keyword>
<sequence>MPWNDFAAFAPGGPSCLHVFVYTGVVDSASQQVSPRWGARFLFPCPLPIPPPASGGFPLRIFRQIENIPDSRELWFSSRKLASDSRYDPRIGLCSHHRQLKHYFMMHVCEYASGVKRMLKVRPPSAPPSLPPTVRLILGQQSRRSPLTAVPRLKNGQEIPTFRTTLGSNVAVLCEASYTTMIIIQQPPRLCFRWRLVENDTAADWLPMECLQMRQSSGRRAVYAQHRYDLTVRRPVSMVECEVTEISRATEPQRAIVRLEAINATEETLRIVSSLLQKNGSADYRIFHEAAGENLTTALFVHNTSRHRWICGVEIPQGVQHMLVTLQQGDLQSNISIYTTPQYHVSGLHGFLNHPFNLTCGQHSVNSRKITELFAQSLTSINWLVFTDGLLLLNQSRSNTTGNLILPPFVNDSSLFQAPLFSYTTSRTTGLSSEIEESQNIETLLAKLNDIRLPDMQAAPRNICVSCEAHHTVWTSCSPLVCQRLDFSDDFFTSPLASSISTEVDPLAVHTHLPSFEPMDLAGPDSNITFRVTAAYPAYPPLSKDKLTELTVFAVLSPPNSTQNITVQCVAVNLAGEAKSSLSLIVVLGSASSKYSLMFHRVVRSSVFWITFPLIFCFCLFIGLATCIYKKSRKVAIAEKLIQMDNMLYARPTKSQLLEVSSATYSSNQLFIKQLMPTEEMRKKWCLDRRNLKGLSKPLGTGHYGTVLKGVYVSSDRKNKKSADDSFFVAVKTPSAELSSLTCFRNELLHLMKLSGGPNIVSLIGCIVGAREDMGDSLLLMEFCPNTSLSEYLVRIFHPRHYQANLPRTFQSVEGNSNTLSTRLSSTTFPYEAFSGSTSSDGYVSVLQPQPPGSYVWRGLYRDSGWMFSRHRRAQTGNSFVYQRIDGDYSTFLMGIAQGIARGLEFLSQNFVIHRDIATRNILLDSRQVPKICDFGLAVTVVQESSATDGTNLASDASAGCYRIITFAKQLPFRILPPEALSKQMFYLTSDVWEFGLLLWQMFFLETRKPFESVQTSEALLRLLTSTTSRPPDSSPISPPATLDRPPSVPSGLWTLMCDCWR</sequence>
<feature type="transmembrane region" description="Helical" evidence="5">
    <location>
        <begin position="607"/>
        <end position="629"/>
    </location>
</feature>
<dbReference type="InterPro" id="IPR020635">
    <property type="entry name" value="Tyr_kinase_cat_dom"/>
</dbReference>
<dbReference type="GO" id="GO:0005524">
    <property type="term" value="F:ATP binding"/>
    <property type="evidence" value="ECO:0007669"/>
    <property type="project" value="UniProtKB-UniRule"/>
</dbReference>
<evidence type="ECO:0000259" key="6">
    <source>
        <dbReference type="PROSITE" id="PS50011"/>
    </source>
</evidence>
<dbReference type="Proteomes" id="UP000281553">
    <property type="component" value="Unassembled WGS sequence"/>
</dbReference>
<dbReference type="Pfam" id="PF07714">
    <property type="entry name" value="PK_Tyr_Ser-Thr"/>
    <property type="match status" value="1"/>
</dbReference>
<evidence type="ECO:0000313" key="7">
    <source>
        <dbReference type="EMBL" id="VDN31531.1"/>
    </source>
</evidence>
<keyword evidence="3" id="KW-0067">ATP-binding</keyword>
<dbReference type="Gene3D" id="1.10.510.10">
    <property type="entry name" value="Transferase(Phosphotransferase) domain 1"/>
    <property type="match status" value="1"/>
</dbReference>
<organism evidence="7 8">
    <name type="scientific">Dibothriocephalus latus</name>
    <name type="common">Fish tapeworm</name>
    <name type="synonym">Diphyllobothrium latum</name>
    <dbReference type="NCBI Taxonomy" id="60516"/>
    <lineage>
        <taxon>Eukaryota</taxon>
        <taxon>Metazoa</taxon>
        <taxon>Spiralia</taxon>
        <taxon>Lophotrochozoa</taxon>
        <taxon>Platyhelminthes</taxon>
        <taxon>Cestoda</taxon>
        <taxon>Eucestoda</taxon>
        <taxon>Diphyllobothriidea</taxon>
        <taxon>Diphyllobothriidae</taxon>
        <taxon>Dibothriocephalus</taxon>
    </lineage>
</organism>
<evidence type="ECO:0000313" key="8">
    <source>
        <dbReference type="Proteomes" id="UP000281553"/>
    </source>
</evidence>
<dbReference type="InterPro" id="IPR001245">
    <property type="entry name" value="Ser-Thr/Tyr_kinase_cat_dom"/>
</dbReference>
<dbReference type="SMART" id="SM00219">
    <property type="entry name" value="TyrKc"/>
    <property type="match status" value="1"/>
</dbReference>
<dbReference type="AlphaFoldDB" id="A0A3P7NKL5"/>
<comment type="subcellular location">
    <subcellularLocation>
        <location evidence="1">Membrane</location>
        <topology evidence="1">Single-pass membrane protein</topology>
    </subcellularLocation>
</comment>
<feature type="domain" description="Protein kinase" evidence="6">
    <location>
        <begin position="693"/>
        <end position="1062"/>
    </location>
</feature>
<evidence type="ECO:0000256" key="1">
    <source>
        <dbReference type="ARBA" id="ARBA00004167"/>
    </source>
</evidence>
<keyword evidence="8" id="KW-1185">Reference proteome</keyword>
<dbReference type="Gene3D" id="3.30.200.20">
    <property type="entry name" value="Phosphorylase Kinase, domain 1"/>
    <property type="match status" value="1"/>
</dbReference>
<keyword evidence="5" id="KW-0812">Transmembrane</keyword>
<feature type="binding site" evidence="3">
    <location>
        <position position="732"/>
    </location>
    <ligand>
        <name>ATP</name>
        <dbReference type="ChEBI" id="CHEBI:30616"/>
    </ligand>
</feature>
<dbReference type="PANTHER" id="PTHR24416:SF600">
    <property type="entry name" value="PDGF- AND VEGF-RECEPTOR RELATED, ISOFORM J"/>
    <property type="match status" value="1"/>
</dbReference>
<evidence type="ECO:0000256" key="4">
    <source>
        <dbReference type="SAM" id="MobiDB-lite"/>
    </source>
</evidence>
<dbReference type="EMBL" id="UYRU01080962">
    <property type="protein sequence ID" value="VDN31531.1"/>
    <property type="molecule type" value="Genomic_DNA"/>
</dbReference>
<dbReference type="GO" id="GO:0043235">
    <property type="term" value="C:receptor complex"/>
    <property type="evidence" value="ECO:0007669"/>
    <property type="project" value="TreeGrafter"/>
</dbReference>